<dbReference type="EMBL" id="JACXSI010000014">
    <property type="protein sequence ID" value="MBD3108196.1"/>
    <property type="molecule type" value="Genomic_DNA"/>
</dbReference>
<accession>A0A927CVD8</accession>
<sequence>MIMAISRIPLGRYGKHEEFAKFVAFLLSGANTYIIGQSFLFDRGMVKSFNSEKSPALLRLLSSDLAQLESMIVQRS</sequence>
<keyword evidence="1" id="KW-0472">Membrane</keyword>
<name>A0A927CVD8_9BACI</name>
<proteinExistence type="predicted"/>
<keyword evidence="1" id="KW-1133">Transmembrane helix</keyword>
<feature type="transmembrane region" description="Helical" evidence="1">
    <location>
        <begin position="19"/>
        <end position="41"/>
    </location>
</feature>
<evidence type="ECO:0000256" key="1">
    <source>
        <dbReference type="SAM" id="Phobius"/>
    </source>
</evidence>
<dbReference type="Proteomes" id="UP000602076">
    <property type="component" value="Unassembled WGS sequence"/>
</dbReference>
<gene>
    <name evidence="2" type="ORF">IEO70_07430</name>
</gene>
<protein>
    <submittedName>
        <fullName evidence="2">SDR family oxidoreductase</fullName>
    </submittedName>
</protein>
<evidence type="ECO:0000313" key="3">
    <source>
        <dbReference type="Proteomes" id="UP000602076"/>
    </source>
</evidence>
<dbReference type="InterPro" id="IPR036291">
    <property type="entry name" value="NAD(P)-bd_dom_sf"/>
</dbReference>
<organism evidence="2 3">
    <name type="scientific">Peribacillus faecalis</name>
    <dbReference type="NCBI Taxonomy" id="2772559"/>
    <lineage>
        <taxon>Bacteria</taxon>
        <taxon>Bacillati</taxon>
        <taxon>Bacillota</taxon>
        <taxon>Bacilli</taxon>
        <taxon>Bacillales</taxon>
        <taxon>Bacillaceae</taxon>
        <taxon>Peribacillus</taxon>
    </lineage>
</organism>
<evidence type="ECO:0000313" key="2">
    <source>
        <dbReference type="EMBL" id="MBD3108196.1"/>
    </source>
</evidence>
<dbReference type="AlphaFoldDB" id="A0A927CVD8"/>
<keyword evidence="1" id="KW-0812">Transmembrane</keyword>
<dbReference type="InterPro" id="IPR002347">
    <property type="entry name" value="SDR_fam"/>
</dbReference>
<comment type="caution">
    <text evidence="2">The sequence shown here is derived from an EMBL/GenBank/DDBJ whole genome shotgun (WGS) entry which is preliminary data.</text>
</comment>
<dbReference type="Gene3D" id="3.40.50.720">
    <property type="entry name" value="NAD(P)-binding Rossmann-like Domain"/>
    <property type="match status" value="1"/>
</dbReference>
<keyword evidence="3" id="KW-1185">Reference proteome</keyword>
<dbReference type="Pfam" id="PF13561">
    <property type="entry name" value="adh_short_C2"/>
    <property type="match status" value="1"/>
</dbReference>
<reference evidence="2" key="1">
    <citation type="submission" date="2020-09" db="EMBL/GenBank/DDBJ databases">
        <title>Bacillus faecalis sp. nov., a moderately halophilic bacterium isolated from cow faeces.</title>
        <authorList>
            <person name="Jiang L."/>
            <person name="Lee J."/>
        </authorList>
    </citation>
    <scope>NUCLEOTIDE SEQUENCE</scope>
    <source>
        <strain evidence="2">AGMB 02131</strain>
    </source>
</reference>
<dbReference type="SUPFAM" id="SSF51735">
    <property type="entry name" value="NAD(P)-binding Rossmann-fold domains"/>
    <property type="match status" value="1"/>
</dbReference>